<dbReference type="EMBL" id="FNGS01000001">
    <property type="protein sequence ID" value="SDL21542.1"/>
    <property type="molecule type" value="Genomic_DNA"/>
</dbReference>
<keyword evidence="2" id="KW-1185">Reference proteome</keyword>
<proteinExistence type="predicted"/>
<reference evidence="1 2" key="1">
    <citation type="submission" date="2016-10" db="EMBL/GenBank/DDBJ databases">
        <authorList>
            <person name="de Groot N.N."/>
        </authorList>
    </citation>
    <scope>NUCLEOTIDE SEQUENCE [LARGE SCALE GENOMIC DNA]</scope>
    <source>
        <strain evidence="1 2">DSM 21668</strain>
    </source>
</reference>
<protein>
    <recommendedName>
        <fullName evidence="3">WD40-like Beta Propeller Repeat</fullName>
    </recommendedName>
</protein>
<accession>A0A1G9I8W6</accession>
<gene>
    <name evidence="1" type="ORF">SAMN04488090_0377</name>
</gene>
<organism evidence="1 2">
    <name type="scientific">Siphonobacter aquaeclarae</name>
    <dbReference type="NCBI Taxonomy" id="563176"/>
    <lineage>
        <taxon>Bacteria</taxon>
        <taxon>Pseudomonadati</taxon>
        <taxon>Bacteroidota</taxon>
        <taxon>Cytophagia</taxon>
        <taxon>Cytophagales</taxon>
        <taxon>Cytophagaceae</taxon>
        <taxon>Siphonobacter</taxon>
    </lineage>
</organism>
<evidence type="ECO:0008006" key="3">
    <source>
        <dbReference type="Google" id="ProtNLM"/>
    </source>
</evidence>
<evidence type="ECO:0000313" key="2">
    <source>
        <dbReference type="Proteomes" id="UP000198901"/>
    </source>
</evidence>
<name>A0A1G9I8W6_9BACT</name>
<evidence type="ECO:0000313" key="1">
    <source>
        <dbReference type="EMBL" id="SDL21542.1"/>
    </source>
</evidence>
<dbReference type="Proteomes" id="UP000198901">
    <property type="component" value="Unassembled WGS sequence"/>
</dbReference>
<sequence>MGDVCGVNRANMKKLLPFLPLLIFSACKVTSPRTSGTIRAQIVQEGLLDCFENGLANADGSPVTCEGSAILFDGQSVLVASDKDIPGERSSIFVWRLENGRPDTLRRGGALINPVLKKATKFEEFARTPDNKHVLLTTGFDRVRPGSTSWDNYNCLIYWPMGEAAKAKMYGGETSVGLRSAFSKVLAGPAFPDGVPYFKTEGLTATKDRLYWGIREEGKKYDDFTHKIKVVSVGYRFYGDSLALANDWSVVADIHVSEPGLPEPLAISSIEFDPHRNRFWILTSYEKGSDLASFLWTATLEEFRAGKLTPVRDDAGQPLRFRHKGEDLTFTDARHLMVIHDEDRAQIPVNGKVRQLNQTPYSIVRIE</sequence>
<dbReference type="AlphaFoldDB" id="A0A1G9I8W6"/>
<dbReference type="STRING" id="563176.SAMN04488090_0377"/>